<name>A0A2N0QQZ3_9GLOM</name>
<reference evidence="1 2" key="2">
    <citation type="submission" date="2017-10" db="EMBL/GenBank/DDBJ databases">
        <title>Genome analyses suggest a sexual origin of heterokaryosis in a supposedly ancient asexual fungus.</title>
        <authorList>
            <person name="Corradi N."/>
            <person name="Sedzielewska K."/>
            <person name="Noel J."/>
            <person name="Charron P."/>
            <person name="Farinelli L."/>
            <person name="Marton T."/>
            <person name="Kruger M."/>
            <person name="Pelin A."/>
            <person name="Brachmann A."/>
            <person name="Corradi N."/>
        </authorList>
    </citation>
    <scope>NUCLEOTIDE SEQUENCE [LARGE SCALE GENOMIC DNA]</scope>
    <source>
        <strain evidence="1 2">A1</strain>
    </source>
</reference>
<evidence type="ECO:0000313" key="2">
    <source>
        <dbReference type="Proteomes" id="UP000232688"/>
    </source>
</evidence>
<protein>
    <submittedName>
        <fullName evidence="1">Uncharacterized protein</fullName>
    </submittedName>
</protein>
<proteinExistence type="predicted"/>
<accession>A0A2N0QQZ3</accession>
<dbReference type="EMBL" id="LLXH01004174">
    <property type="protein sequence ID" value="PKC53479.1"/>
    <property type="molecule type" value="Genomic_DNA"/>
</dbReference>
<organism evidence="1 2">
    <name type="scientific">Rhizophagus irregularis</name>
    <dbReference type="NCBI Taxonomy" id="588596"/>
    <lineage>
        <taxon>Eukaryota</taxon>
        <taxon>Fungi</taxon>
        <taxon>Fungi incertae sedis</taxon>
        <taxon>Mucoromycota</taxon>
        <taxon>Glomeromycotina</taxon>
        <taxon>Glomeromycetes</taxon>
        <taxon>Glomerales</taxon>
        <taxon>Glomeraceae</taxon>
        <taxon>Rhizophagus</taxon>
    </lineage>
</organism>
<sequence>MKTPLLDALTLLDIFEVIWKCHKIKWMELKKDLNITRSSFTKYKRLMKRLNRITHDQLTCNDNHSRSTDDLFRYTNPFNKRKSLIDAFTMWIYLASLNFLHNVPWLNSLQLDLYSTTIPV</sequence>
<reference evidence="1 2" key="1">
    <citation type="submission" date="2017-10" db="EMBL/GenBank/DDBJ databases">
        <title>Extensive intraspecific genome diversity in a model arbuscular mycorrhizal fungus.</title>
        <authorList>
            <person name="Chen E.C.H."/>
            <person name="Morin E."/>
            <person name="Baudet D."/>
            <person name="Noel J."/>
            <person name="Ndikumana S."/>
            <person name="Charron P."/>
            <person name="St-Onge C."/>
            <person name="Giorgi J."/>
            <person name="Grigoriev I.V."/>
            <person name="Roux C."/>
            <person name="Martin F.M."/>
            <person name="Corradi N."/>
        </authorList>
    </citation>
    <scope>NUCLEOTIDE SEQUENCE [LARGE SCALE GENOMIC DNA]</scope>
    <source>
        <strain evidence="1 2">A1</strain>
    </source>
</reference>
<dbReference type="AlphaFoldDB" id="A0A2N0QQZ3"/>
<evidence type="ECO:0000313" key="1">
    <source>
        <dbReference type="EMBL" id="PKC53479.1"/>
    </source>
</evidence>
<dbReference type="Proteomes" id="UP000232688">
    <property type="component" value="Unassembled WGS sequence"/>
</dbReference>
<comment type="caution">
    <text evidence="1">The sequence shown here is derived from an EMBL/GenBank/DDBJ whole genome shotgun (WGS) entry which is preliminary data.</text>
</comment>
<dbReference type="VEuPathDB" id="FungiDB:RhiirA1_543185"/>
<gene>
    <name evidence="1" type="ORF">RhiirA1_543185</name>
</gene>